<sequence>MVRILYVPYTDIASFTSMCGQVPPHRVMAFLNDLFTTFDQLVEKHQVYKESSSVTEAVDPLHAHKVFAFAALEAARCVMMPGTGQPVRLRVGIHSGPVMSGIVGRKMPRFCLFGDTADRERERGCRVFFTAHTHTHTHTHTRPLQWRHDEFLHTDSGTGRAVHTHTQAAPHNHLRPSV</sequence>
<evidence type="ECO:0000256" key="7">
    <source>
        <dbReference type="SAM" id="MobiDB-lite"/>
    </source>
</evidence>
<keyword evidence="3" id="KW-0547">Nucleotide-binding</keyword>
<evidence type="ECO:0000256" key="3">
    <source>
        <dbReference type="ARBA" id="ARBA00022741"/>
    </source>
</evidence>
<dbReference type="RefSeq" id="XP_002957776.1">
    <property type="nucleotide sequence ID" value="XM_002957730.1"/>
</dbReference>
<dbReference type="Proteomes" id="UP000001058">
    <property type="component" value="Unassembled WGS sequence"/>
</dbReference>
<dbReference type="Pfam" id="PF00211">
    <property type="entry name" value="Guanylate_cyc"/>
    <property type="match status" value="1"/>
</dbReference>
<dbReference type="InterPro" id="IPR050401">
    <property type="entry name" value="Cyclic_nucleotide_synthase"/>
</dbReference>
<gene>
    <name evidence="9" type="primary">cyc33</name>
    <name evidence="9" type="ORF">VOLCADRAFT_68533</name>
</gene>
<dbReference type="EMBL" id="GL378399">
    <property type="protein sequence ID" value="EFJ41208.1"/>
    <property type="molecule type" value="Genomic_DNA"/>
</dbReference>
<keyword evidence="5" id="KW-0472">Membrane</keyword>
<dbReference type="AlphaFoldDB" id="D8UGI8"/>
<name>D8UGI8_VOLCA</name>
<reference evidence="9 10" key="1">
    <citation type="journal article" date="2010" name="Science">
        <title>Genomic analysis of organismal complexity in the multicellular green alga Volvox carteri.</title>
        <authorList>
            <person name="Prochnik S.E."/>
            <person name="Umen J."/>
            <person name="Nedelcu A.M."/>
            <person name="Hallmann A."/>
            <person name="Miller S.M."/>
            <person name="Nishii I."/>
            <person name="Ferris P."/>
            <person name="Kuo A."/>
            <person name="Mitros T."/>
            <person name="Fritz-Laylin L.K."/>
            <person name="Hellsten U."/>
            <person name="Chapman J."/>
            <person name="Simakov O."/>
            <person name="Rensing S.A."/>
            <person name="Terry A."/>
            <person name="Pangilinan J."/>
            <person name="Kapitonov V."/>
            <person name="Jurka J."/>
            <person name="Salamov A."/>
            <person name="Shapiro H."/>
            <person name="Schmutz J."/>
            <person name="Grimwood J."/>
            <person name="Lindquist E."/>
            <person name="Lucas S."/>
            <person name="Grigoriev I.V."/>
            <person name="Schmitt R."/>
            <person name="Kirk D."/>
            <person name="Rokhsar D.S."/>
        </authorList>
    </citation>
    <scope>NUCLEOTIDE SEQUENCE [LARGE SCALE GENOMIC DNA]</scope>
    <source>
        <strain evidence="10">f. Nagariensis / Eve</strain>
    </source>
</reference>
<dbReference type="InterPro" id="IPR001054">
    <property type="entry name" value="A/G_cyclase"/>
</dbReference>
<dbReference type="GeneID" id="9620792"/>
<proteinExistence type="predicted"/>
<evidence type="ECO:0000256" key="1">
    <source>
        <dbReference type="ARBA" id="ARBA00004370"/>
    </source>
</evidence>
<accession>D8UGI8</accession>
<dbReference type="GO" id="GO:0035556">
    <property type="term" value="P:intracellular signal transduction"/>
    <property type="evidence" value="ECO:0007669"/>
    <property type="project" value="InterPro"/>
</dbReference>
<dbReference type="Gene3D" id="3.30.70.1230">
    <property type="entry name" value="Nucleotide cyclase"/>
    <property type="match status" value="1"/>
</dbReference>
<dbReference type="KEGG" id="vcn:VOLCADRAFT_68533"/>
<dbReference type="SUPFAM" id="SSF55073">
    <property type="entry name" value="Nucleotide cyclase"/>
    <property type="match status" value="1"/>
</dbReference>
<evidence type="ECO:0000256" key="4">
    <source>
        <dbReference type="ARBA" id="ARBA00022989"/>
    </source>
</evidence>
<dbReference type="PANTHER" id="PTHR11920">
    <property type="entry name" value="GUANYLYL CYCLASE"/>
    <property type="match status" value="1"/>
</dbReference>
<dbReference type="CDD" id="cd07302">
    <property type="entry name" value="CHD"/>
    <property type="match status" value="1"/>
</dbReference>
<comment type="subcellular location">
    <subcellularLocation>
        <location evidence="1">Membrane</location>
    </subcellularLocation>
</comment>
<dbReference type="GO" id="GO:0001653">
    <property type="term" value="F:peptide receptor activity"/>
    <property type="evidence" value="ECO:0007669"/>
    <property type="project" value="TreeGrafter"/>
</dbReference>
<dbReference type="SMART" id="SM00044">
    <property type="entry name" value="CYCc"/>
    <property type="match status" value="1"/>
</dbReference>
<dbReference type="GO" id="GO:0007168">
    <property type="term" value="P:receptor guanylyl cyclase signaling pathway"/>
    <property type="evidence" value="ECO:0007669"/>
    <property type="project" value="TreeGrafter"/>
</dbReference>
<dbReference type="eggNOG" id="KOG4171">
    <property type="taxonomic scope" value="Eukaryota"/>
</dbReference>
<dbReference type="OrthoDB" id="548029at2759"/>
<dbReference type="PROSITE" id="PS50125">
    <property type="entry name" value="GUANYLATE_CYCLASE_2"/>
    <property type="match status" value="1"/>
</dbReference>
<evidence type="ECO:0000256" key="6">
    <source>
        <dbReference type="ARBA" id="ARBA00023239"/>
    </source>
</evidence>
<keyword evidence="6" id="KW-0456">Lyase</keyword>
<organism evidence="10">
    <name type="scientific">Volvox carteri f. nagariensis</name>
    <dbReference type="NCBI Taxonomy" id="3068"/>
    <lineage>
        <taxon>Eukaryota</taxon>
        <taxon>Viridiplantae</taxon>
        <taxon>Chlorophyta</taxon>
        <taxon>core chlorophytes</taxon>
        <taxon>Chlorophyceae</taxon>
        <taxon>CS clade</taxon>
        <taxon>Chlamydomonadales</taxon>
        <taxon>Volvocaceae</taxon>
        <taxon>Volvox</taxon>
    </lineage>
</organism>
<dbReference type="PANTHER" id="PTHR11920:SF335">
    <property type="entry name" value="GUANYLATE CYCLASE"/>
    <property type="match status" value="1"/>
</dbReference>
<dbReference type="STRING" id="3068.D8UGI8"/>
<keyword evidence="4" id="KW-1133">Transmembrane helix</keyword>
<dbReference type="GO" id="GO:0004383">
    <property type="term" value="F:guanylate cyclase activity"/>
    <property type="evidence" value="ECO:0007669"/>
    <property type="project" value="TreeGrafter"/>
</dbReference>
<evidence type="ECO:0000313" key="9">
    <source>
        <dbReference type="EMBL" id="EFJ41208.1"/>
    </source>
</evidence>
<evidence type="ECO:0000259" key="8">
    <source>
        <dbReference type="PROSITE" id="PS50125"/>
    </source>
</evidence>
<dbReference type="GO" id="GO:0000166">
    <property type="term" value="F:nucleotide binding"/>
    <property type="evidence" value="ECO:0007669"/>
    <property type="project" value="UniProtKB-KW"/>
</dbReference>
<feature type="domain" description="Guanylate cyclase" evidence="8">
    <location>
        <begin position="6"/>
        <end position="118"/>
    </location>
</feature>
<feature type="region of interest" description="Disordered" evidence="7">
    <location>
        <begin position="155"/>
        <end position="178"/>
    </location>
</feature>
<evidence type="ECO:0000256" key="2">
    <source>
        <dbReference type="ARBA" id="ARBA00022692"/>
    </source>
</evidence>
<protein>
    <submittedName>
        <fullName evidence="9">Guanylyl and adenylyl cyclase family member</fullName>
    </submittedName>
</protein>
<dbReference type="GO" id="GO:0004016">
    <property type="term" value="F:adenylate cyclase activity"/>
    <property type="evidence" value="ECO:0007669"/>
    <property type="project" value="TreeGrafter"/>
</dbReference>
<evidence type="ECO:0000256" key="5">
    <source>
        <dbReference type="ARBA" id="ARBA00023136"/>
    </source>
</evidence>
<evidence type="ECO:0000313" key="10">
    <source>
        <dbReference type="Proteomes" id="UP000001058"/>
    </source>
</evidence>
<dbReference type="InParanoid" id="D8UGI8"/>
<keyword evidence="2" id="KW-0812">Transmembrane</keyword>
<dbReference type="GO" id="GO:0005886">
    <property type="term" value="C:plasma membrane"/>
    <property type="evidence" value="ECO:0007669"/>
    <property type="project" value="TreeGrafter"/>
</dbReference>
<keyword evidence="10" id="KW-1185">Reference proteome</keyword>
<dbReference type="InterPro" id="IPR029787">
    <property type="entry name" value="Nucleotide_cyclase"/>
</dbReference>